<dbReference type="Pfam" id="PF00126">
    <property type="entry name" value="HTH_1"/>
    <property type="match status" value="1"/>
</dbReference>
<keyword evidence="4" id="KW-0804">Transcription</keyword>
<dbReference type="AlphaFoldDB" id="A0AAW8LX52"/>
<accession>A0AAW8LX52</accession>
<evidence type="ECO:0000259" key="8">
    <source>
        <dbReference type="PROSITE" id="PS50931"/>
    </source>
</evidence>
<dbReference type="RefSeq" id="WP_223564920.1">
    <property type="nucleotide sequence ID" value="NZ_JAGIPM010000003.1"/>
</dbReference>
<dbReference type="InterPro" id="IPR036390">
    <property type="entry name" value="WH_DNA-bd_sf"/>
</dbReference>
<dbReference type="SUPFAM" id="SSF46785">
    <property type="entry name" value="Winged helix' DNA-binding domain"/>
    <property type="match status" value="1"/>
</dbReference>
<dbReference type="PANTHER" id="PTHR30537:SF26">
    <property type="entry name" value="GLYCINE CLEAVAGE SYSTEM TRANSCRIPTIONAL ACTIVATOR"/>
    <property type="match status" value="1"/>
</dbReference>
<dbReference type="GO" id="GO:0006351">
    <property type="term" value="P:DNA-templated transcription"/>
    <property type="evidence" value="ECO:0007669"/>
    <property type="project" value="TreeGrafter"/>
</dbReference>
<proteinExistence type="inferred from homology"/>
<dbReference type="InterPro" id="IPR058163">
    <property type="entry name" value="LysR-type_TF_proteobact-type"/>
</dbReference>
<dbReference type="InterPro" id="IPR000847">
    <property type="entry name" value="LysR_HTH_N"/>
</dbReference>
<evidence type="ECO:0000256" key="7">
    <source>
        <dbReference type="ARBA" id="ARBA00083243"/>
    </source>
</evidence>
<evidence type="ECO:0000256" key="3">
    <source>
        <dbReference type="ARBA" id="ARBA00023125"/>
    </source>
</evidence>
<dbReference type="GO" id="GO:0043565">
    <property type="term" value="F:sequence-specific DNA binding"/>
    <property type="evidence" value="ECO:0007669"/>
    <property type="project" value="TreeGrafter"/>
</dbReference>
<dbReference type="InterPro" id="IPR005119">
    <property type="entry name" value="LysR_subst-bd"/>
</dbReference>
<name>A0AAW8LX52_AGRTU</name>
<dbReference type="Proteomes" id="UP001265315">
    <property type="component" value="Unassembled WGS sequence"/>
</dbReference>
<evidence type="ECO:0000256" key="6">
    <source>
        <dbReference type="ARBA" id="ARBA00067332"/>
    </source>
</evidence>
<evidence type="ECO:0000256" key="2">
    <source>
        <dbReference type="ARBA" id="ARBA00023015"/>
    </source>
</evidence>
<protein>
    <recommendedName>
        <fullName evidence="6">HTH-type transcriptional regulator TtuA</fullName>
    </recommendedName>
    <alternativeName>
        <fullName evidence="7">Tartrate utilization transcriptional regulator</fullName>
    </alternativeName>
</protein>
<dbReference type="GO" id="GO:0003700">
    <property type="term" value="F:DNA-binding transcription factor activity"/>
    <property type="evidence" value="ECO:0007669"/>
    <property type="project" value="InterPro"/>
</dbReference>
<evidence type="ECO:0000313" key="10">
    <source>
        <dbReference type="Proteomes" id="UP001265315"/>
    </source>
</evidence>
<comment type="similarity">
    <text evidence="1">Belongs to the LysR transcriptional regulatory family.</text>
</comment>
<dbReference type="InterPro" id="IPR036388">
    <property type="entry name" value="WH-like_DNA-bd_sf"/>
</dbReference>
<keyword evidence="3 9" id="KW-0238">DNA-binding</keyword>
<dbReference type="PROSITE" id="PS50931">
    <property type="entry name" value="HTH_LYSR"/>
    <property type="match status" value="1"/>
</dbReference>
<dbReference type="Gene3D" id="1.10.10.10">
    <property type="entry name" value="Winged helix-like DNA-binding domain superfamily/Winged helix DNA-binding domain"/>
    <property type="match status" value="1"/>
</dbReference>
<reference evidence="9" key="1">
    <citation type="submission" date="2023-07" db="EMBL/GenBank/DDBJ databases">
        <title>Sorghum-associated microbial communities from plants grown in Nebraska, USA.</title>
        <authorList>
            <person name="Schachtman D."/>
        </authorList>
    </citation>
    <scope>NUCLEOTIDE SEQUENCE</scope>
    <source>
        <strain evidence="9">1457</strain>
    </source>
</reference>
<dbReference type="FunFam" id="1.10.10.10:FF:000001">
    <property type="entry name" value="LysR family transcriptional regulator"/>
    <property type="match status" value="1"/>
</dbReference>
<feature type="domain" description="HTH lysR-type" evidence="8">
    <location>
        <begin position="17"/>
        <end position="74"/>
    </location>
</feature>
<dbReference type="Gene3D" id="3.40.190.10">
    <property type="entry name" value="Periplasmic binding protein-like II"/>
    <property type="match status" value="2"/>
</dbReference>
<comment type="function">
    <text evidence="5">Transcriptional regulator of the ttuABCDE tartrate utilization operon.</text>
</comment>
<dbReference type="Pfam" id="PF03466">
    <property type="entry name" value="LysR_substrate"/>
    <property type="match status" value="1"/>
</dbReference>
<evidence type="ECO:0000256" key="4">
    <source>
        <dbReference type="ARBA" id="ARBA00023163"/>
    </source>
</evidence>
<evidence type="ECO:0000313" key="9">
    <source>
        <dbReference type="EMBL" id="MDR6703559.1"/>
    </source>
</evidence>
<keyword evidence="2" id="KW-0805">Transcription regulation</keyword>
<dbReference type="EMBL" id="JAVDSW010000003">
    <property type="protein sequence ID" value="MDR6703559.1"/>
    <property type="molecule type" value="Genomic_DNA"/>
</dbReference>
<dbReference type="GeneID" id="92925878"/>
<dbReference type="SUPFAM" id="SSF53850">
    <property type="entry name" value="Periplasmic binding protein-like II"/>
    <property type="match status" value="1"/>
</dbReference>
<dbReference type="PRINTS" id="PR00039">
    <property type="entry name" value="HTHLYSR"/>
</dbReference>
<gene>
    <name evidence="9" type="ORF">J2W61_003431</name>
</gene>
<evidence type="ECO:0000256" key="5">
    <source>
        <dbReference type="ARBA" id="ARBA00054626"/>
    </source>
</evidence>
<sequence>MTFIHDEQGDDMRRYLPSLSALHAFEAAARYMNFTRAAEDLGLTQSGISRQIRNLEEFLGVSLFHRSGPRLVLTEIGANYYRELALTLDKLQEISIDAVRGRTIDSSLMIGTHPAMGTRWLPPRLDRFIRANPEAPVEVMLATPDVDFETTRLDVAILRGVGTWQHARSVELIAEEIAVIASPRLIQAGAQLRPTDFALFPMLQNASRPSMWLNWLRLSGLDYRGRISGTRFAHNDMIINAALHGAGIAVVPICYVEGELERGELHLPFGQPILSGDSYYAVYPERKAHHPSVVAFRDWIIRETKNYRKAKGA</sequence>
<organism evidence="9 10">
    <name type="scientific">Agrobacterium tumefaciens</name>
    <dbReference type="NCBI Taxonomy" id="358"/>
    <lineage>
        <taxon>Bacteria</taxon>
        <taxon>Pseudomonadati</taxon>
        <taxon>Pseudomonadota</taxon>
        <taxon>Alphaproteobacteria</taxon>
        <taxon>Hyphomicrobiales</taxon>
        <taxon>Rhizobiaceae</taxon>
        <taxon>Rhizobium/Agrobacterium group</taxon>
        <taxon>Agrobacterium</taxon>
        <taxon>Agrobacterium tumefaciens complex</taxon>
    </lineage>
</organism>
<evidence type="ECO:0000256" key="1">
    <source>
        <dbReference type="ARBA" id="ARBA00009437"/>
    </source>
</evidence>
<comment type="caution">
    <text evidence="9">The sequence shown here is derived from an EMBL/GenBank/DDBJ whole genome shotgun (WGS) entry which is preliminary data.</text>
</comment>
<dbReference type="PANTHER" id="PTHR30537">
    <property type="entry name" value="HTH-TYPE TRANSCRIPTIONAL REGULATOR"/>
    <property type="match status" value="1"/>
</dbReference>